<feature type="binding site" evidence="9">
    <location>
        <position position="279"/>
    </location>
    <ligand>
        <name>glyoxylate</name>
        <dbReference type="ChEBI" id="CHEBI:36655"/>
    </ligand>
</feature>
<dbReference type="GO" id="GO:0005737">
    <property type="term" value="C:cytoplasm"/>
    <property type="evidence" value="ECO:0007669"/>
    <property type="project" value="UniProtKB-ARBA"/>
</dbReference>
<dbReference type="OrthoDB" id="1925334at2759"/>
<reference evidence="12" key="1">
    <citation type="journal article" date="2019" name="G3 (Bethesda)">
        <title>Genome Assemblies of Two Rare Opportunistic Yeast Pathogens: Diutina rugosa (syn. Candida rugosa) and Trichomonascus ciferrii (syn. Candida ciferrii).</title>
        <authorList>
            <person name="Mixao V."/>
            <person name="Saus E."/>
            <person name="Hansen A.P."/>
            <person name="Lass-Florl C."/>
            <person name="Gabaldon T."/>
        </authorList>
    </citation>
    <scope>NUCLEOTIDE SEQUENCE</scope>
    <source>
        <strain evidence="12">CBS 4856</strain>
    </source>
</reference>
<dbReference type="AlphaFoldDB" id="A0A642VCT3"/>
<feature type="binding site" evidence="9">
    <location>
        <position position="29"/>
    </location>
    <ligand>
        <name>glyoxylate</name>
        <dbReference type="ChEBI" id="CHEBI:36655"/>
    </ligand>
</feature>
<evidence type="ECO:0000313" key="12">
    <source>
        <dbReference type="EMBL" id="KAA8916764.1"/>
    </source>
</evidence>
<dbReference type="Gene3D" id="3.20.20.70">
    <property type="entry name" value="Aldolase class I"/>
    <property type="match status" value="1"/>
</dbReference>
<feature type="active site" description="Proton acceptor" evidence="8">
    <location>
        <position position="279"/>
    </location>
</feature>
<dbReference type="VEuPathDB" id="FungiDB:TRICI_001062"/>
<feature type="binding site" evidence="9">
    <location>
        <position position="163"/>
    </location>
    <ligand>
        <name>FMN</name>
        <dbReference type="ChEBI" id="CHEBI:58210"/>
    </ligand>
</feature>
<dbReference type="EMBL" id="SWFS01000082">
    <property type="protein sequence ID" value="KAA8916764.1"/>
    <property type="molecule type" value="Genomic_DNA"/>
</dbReference>
<dbReference type="InterPro" id="IPR008259">
    <property type="entry name" value="FMN_hydac_DH_AS"/>
</dbReference>
<dbReference type="SUPFAM" id="SSF51395">
    <property type="entry name" value="FMN-linked oxidoreductases"/>
    <property type="match status" value="1"/>
</dbReference>
<feature type="binding site" evidence="9">
    <location>
        <position position="172"/>
    </location>
    <ligand>
        <name>glyoxylate</name>
        <dbReference type="ChEBI" id="CHEBI:36655"/>
    </ligand>
</feature>
<sequence length="389" mass="42860">MAPNPDIILSLDDLEKAAMPLASKQARDYWQSGANEMISVRENLAGYDRYRIRSRVMRNVANVDPSPKTTLFGKKYDYPIGIAPSAFHQMATHEGECATARAAKRFNIPMGLSSYSNKPFDEVKDAGDDSVVFFQLYVFQNRKTTEALVKKVEEKGYKALALTVDTPFLGQRYPDHRNNFTLPSHLSLGNFQAASAGPVDVLIESTSDSRSYSPDEQQQKKKKQEGPANVLDPSICWEETIPWLRSITNMEIWVKGVATAEDAEIAVNAGVDGIWVSNHGGRQLDSTLATIDALPEVVEAVRGRVPVHVDGGIRRGGDVFKALALGADFVWVGRPALYGLQYDGQKGVELMNHILTSDFQRTMALAGCLNTNEITKKSLVRIGPAITKL</sequence>
<feature type="domain" description="FMN hydroxy acid dehydrogenase" evidence="11">
    <location>
        <begin position="3"/>
        <end position="384"/>
    </location>
</feature>
<evidence type="ECO:0000259" key="11">
    <source>
        <dbReference type="PROSITE" id="PS51349"/>
    </source>
</evidence>
<evidence type="ECO:0000256" key="1">
    <source>
        <dbReference type="ARBA" id="ARBA00001917"/>
    </source>
</evidence>
<evidence type="ECO:0000256" key="10">
    <source>
        <dbReference type="SAM" id="MobiDB-lite"/>
    </source>
</evidence>
<proteinExistence type="inferred from homology"/>
<accession>A0A642VCT3</accession>
<evidence type="ECO:0000256" key="8">
    <source>
        <dbReference type="PIRSR" id="PIRSR000138-1"/>
    </source>
</evidence>
<evidence type="ECO:0000256" key="5">
    <source>
        <dbReference type="ARBA" id="ARBA00024042"/>
    </source>
</evidence>
<feature type="binding site" evidence="9">
    <location>
        <position position="255"/>
    </location>
    <ligand>
        <name>FMN</name>
        <dbReference type="ChEBI" id="CHEBI:58210"/>
    </ligand>
</feature>
<feature type="compositionally biased region" description="Polar residues" evidence="10">
    <location>
        <begin position="206"/>
        <end position="216"/>
    </location>
</feature>
<dbReference type="PIRSF" id="PIRSF000138">
    <property type="entry name" value="Al-hdrx_acd_dh"/>
    <property type="match status" value="1"/>
</dbReference>
<dbReference type="Pfam" id="PF01070">
    <property type="entry name" value="FMN_dh"/>
    <property type="match status" value="1"/>
</dbReference>
<keyword evidence="4" id="KW-0560">Oxidoreductase</keyword>
<dbReference type="SMART" id="SM01240">
    <property type="entry name" value="IMPDH"/>
    <property type="match status" value="1"/>
</dbReference>
<feature type="binding site" evidence="9">
    <location>
        <position position="113"/>
    </location>
    <ligand>
        <name>FMN</name>
        <dbReference type="ChEBI" id="CHEBI:58210"/>
    </ligand>
</feature>
<feature type="binding site" evidence="9">
    <location>
        <begin position="333"/>
        <end position="334"/>
    </location>
    <ligand>
        <name>FMN</name>
        <dbReference type="ChEBI" id="CHEBI:58210"/>
    </ligand>
</feature>
<comment type="similarity">
    <text evidence="5">Belongs to the FMN-dependent alpha-hydroxy acid dehydrogenase family.</text>
</comment>
<dbReference type="InterPro" id="IPR000262">
    <property type="entry name" value="FMN-dep_DH"/>
</dbReference>
<evidence type="ECO:0000256" key="3">
    <source>
        <dbReference type="ARBA" id="ARBA00022643"/>
    </source>
</evidence>
<dbReference type="PANTHER" id="PTHR10578:SF107">
    <property type="entry name" value="2-HYDROXYACID OXIDASE 1"/>
    <property type="match status" value="1"/>
</dbReference>
<feature type="region of interest" description="Disordered" evidence="10">
    <location>
        <begin position="206"/>
        <end position="228"/>
    </location>
</feature>
<evidence type="ECO:0000313" key="13">
    <source>
        <dbReference type="Proteomes" id="UP000761534"/>
    </source>
</evidence>
<evidence type="ECO:0000256" key="4">
    <source>
        <dbReference type="ARBA" id="ARBA00023002"/>
    </source>
</evidence>
<dbReference type="InterPro" id="IPR013785">
    <property type="entry name" value="Aldolase_TIM"/>
</dbReference>
<organism evidence="12 13">
    <name type="scientific">Trichomonascus ciferrii</name>
    <dbReference type="NCBI Taxonomy" id="44093"/>
    <lineage>
        <taxon>Eukaryota</taxon>
        <taxon>Fungi</taxon>
        <taxon>Dikarya</taxon>
        <taxon>Ascomycota</taxon>
        <taxon>Saccharomycotina</taxon>
        <taxon>Dipodascomycetes</taxon>
        <taxon>Dipodascales</taxon>
        <taxon>Trichomonascaceae</taxon>
        <taxon>Trichomonascus</taxon>
        <taxon>Trichomonascus ciferrii complex</taxon>
    </lineage>
</organism>
<evidence type="ECO:0000256" key="6">
    <source>
        <dbReference type="ARBA" id="ARBA00073420"/>
    </source>
</evidence>
<dbReference type="InterPro" id="IPR012133">
    <property type="entry name" value="Alpha-hydoxy_acid_DH_FMN"/>
</dbReference>
<dbReference type="GO" id="GO:0010181">
    <property type="term" value="F:FMN binding"/>
    <property type="evidence" value="ECO:0007669"/>
    <property type="project" value="InterPro"/>
</dbReference>
<keyword evidence="2 9" id="KW-0285">Flavoprotein</keyword>
<dbReference type="PROSITE" id="PS51349">
    <property type="entry name" value="FMN_HYDROXY_ACID_DH_2"/>
    <property type="match status" value="1"/>
</dbReference>
<keyword evidence="3 9" id="KW-0288">FMN</keyword>
<evidence type="ECO:0000256" key="2">
    <source>
        <dbReference type="ARBA" id="ARBA00022630"/>
    </source>
</evidence>
<evidence type="ECO:0000256" key="7">
    <source>
        <dbReference type="ARBA" id="ARBA00083297"/>
    </source>
</evidence>
<dbReference type="CDD" id="cd02809">
    <property type="entry name" value="alpha_hydroxyacid_oxid_FMN"/>
    <property type="match status" value="1"/>
</dbReference>
<keyword evidence="13" id="KW-1185">Reference proteome</keyword>
<name>A0A642VCT3_9ASCO</name>
<feature type="binding site" evidence="9">
    <location>
        <position position="282"/>
    </location>
    <ligand>
        <name>glyoxylate</name>
        <dbReference type="ChEBI" id="CHEBI:36655"/>
    </ligand>
</feature>
<protein>
    <recommendedName>
        <fullName evidence="6">Oxidase FUB9</fullName>
    </recommendedName>
    <alternativeName>
        <fullName evidence="7">Fusaric acid biosynthesis protein 9</fullName>
    </alternativeName>
</protein>
<gene>
    <name evidence="12" type="ORF">TRICI_001062</name>
</gene>
<feature type="binding site" evidence="9">
    <location>
        <position position="137"/>
    </location>
    <ligand>
        <name>glyoxylate</name>
        <dbReference type="ChEBI" id="CHEBI:36655"/>
    </ligand>
</feature>
<feature type="binding site" evidence="9">
    <location>
        <begin position="310"/>
        <end position="314"/>
    </location>
    <ligand>
        <name>FMN</name>
        <dbReference type="ChEBI" id="CHEBI:58210"/>
    </ligand>
</feature>
<dbReference type="FunFam" id="3.20.20.70:FF:000056">
    <property type="entry name" value="hydroxyacid oxidase 2"/>
    <property type="match status" value="1"/>
</dbReference>
<feature type="binding site" evidence="9">
    <location>
        <begin position="84"/>
        <end position="86"/>
    </location>
    <ligand>
        <name>FMN</name>
        <dbReference type="ChEBI" id="CHEBI:58210"/>
    </ligand>
</feature>
<dbReference type="GO" id="GO:0016491">
    <property type="term" value="F:oxidoreductase activity"/>
    <property type="evidence" value="ECO:0007669"/>
    <property type="project" value="UniProtKB-KW"/>
</dbReference>
<evidence type="ECO:0000256" key="9">
    <source>
        <dbReference type="PIRSR" id="PIRSR000138-2"/>
    </source>
</evidence>
<dbReference type="PANTHER" id="PTHR10578">
    <property type="entry name" value="S -2-HYDROXY-ACID OXIDASE-RELATED"/>
    <property type="match status" value="1"/>
</dbReference>
<feature type="binding site" evidence="9">
    <location>
        <position position="135"/>
    </location>
    <ligand>
        <name>FMN</name>
        <dbReference type="ChEBI" id="CHEBI:58210"/>
    </ligand>
</feature>
<comment type="caution">
    <text evidence="12">The sequence shown here is derived from an EMBL/GenBank/DDBJ whole genome shotgun (WGS) entry which is preliminary data.</text>
</comment>
<feature type="binding site" evidence="9">
    <location>
        <position position="277"/>
    </location>
    <ligand>
        <name>FMN</name>
        <dbReference type="ChEBI" id="CHEBI:58210"/>
    </ligand>
</feature>
<dbReference type="InterPro" id="IPR037396">
    <property type="entry name" value="FMN_HAD"/>
</dbReference>
<comment type="cofactor">
    <cofactor evidence="1">
        <name>FMN</name>
        <dbReference type="ChEBI" id="CHEBI:58210"/>
    </cofactor>
</comment>
<dbReference type="PROSITE" id="PS00557">
    <property type="entry name" value="FMN_HYDROXY_ACID_DH_1"/>
    <property type="match status" value="1"/>
</dbReference>
<dbReference type="Proteomes" id="UP000761534">
    <property type="component" value="Unassembled WGS sequence"/>
</dbReference>